<dbReference type="InterPro" id="IPR042281">
    <property type="entry name" value="GpdQ_beta-strand"/>
</dbReference>
<dbReference type="PANTHER" id="PTHR36492">
    <property type="match status" value="1"/>
</dbReference>
<dbReference type="InterPro" id="IPR052963">
    <property type="entry name" value="Pantetheine_PDE"/>
</dbReference>
<dbReference type="InterPro" id="IPR022302">
    <property type="entry name" value="Phosphoesterase_putative"/>
</dbReference>
<evidence type="ECO:0000313" key="2">
    <source>
        <dbReference type="EMBL" id="MFC5630898.1"/>
    </source>
</evidence>
<dbReference type="Proteomes" id="UP001596110">
    <property type="component" value="Unassembled WGS sequence"/>
</dbReference>
<keyword evidence="3" id="KW-1185">Reference proteome</keyword>
<dbReference type="RefSeq" id="WP_156805507.1">
    <property type="nucleotide sequence ID" value="NZ_JBHSOJ010000016.1"/>
</dbReference>
<protein>
    <submittedName>
        <fullName evidence="2">Metallophosphoesterase</fullName>
    </submittedName>
</protein>
<feature type="domain" description="Calcineurin-like phosphoesterase" evidence="1">
    <location>
        <begin position="3"/>
        <end position="207"/>
    </location>
</feature>
<dbReference type="Pfam" id="PF00149">
    <property type="entry name" value="Metallophos"/>
    <property type="match status" value="1"/>
</dbReference>
<name>A0ABW0UBF9_9STRE</name>
<dbReference type="InterPro" id="IPR004843">
    <property type="entry name" value="Calcineurin-like_PHP"/>
</dbReference>
<dbReference type="SUPFAM" id="SSF56300">
    <property type="entry name" value="Metallo-dependent phosphatases"/>
    <property type="match status" value="1"/>
</dbReference>
<dbReference type="PANTHER" id="PTHR36492:SF2">
    <property type="entry name" value="[ACYL-CARRIER-PROTEIN] PHOSPHODIESTERASE PPTH"/>
    <property type="match status" value="1"/>
</dbReference>
<gene>
    <name evidence="2" type="ORF">ACFPQ3_04670</name>
</gene>
<dbReference type="NCBIfam" id="TIGR03729">
    <property type="entry name" value="acc_ester"/>
    <property type="match status" value="1"/>
</dbReference>
<dbReference type="InterPro" id="IPR029052">
    <property type="entry name" value="Metallo-depent_PP-like"/>
</dbReference>
<dbReference type="Gene3D" id="3.60.21.10">
    <property type="match status" value="1"/>
</dbReference>
<dbReference type="Gene3D" id="3.30.750.180">
    <property type="entry name" value="GpdQ, beta-strand dimerisation domain"/>
    <property type="match status" value="1"/>
</dbReference>
<comment type="caution">
    <text evidence="2">The sequence shown here is derived from an EMBL/GenBank/DDBJ whole genome shotgun (WGS) entry which is preliminary data.</text>
</comment>
<sequence>MTKLAIMSDLHIDLNQFSDFEVHTLIQTLKNQNISWLHLAGDISNHHHTISLPFIEKMAEHFKITYNLGNHDMLDLTEAEIEATDFQIYDLDEKVFITFHGWYDYSFSSDKTDSENLSFKTIFWFDRRLKRPLSDKEMSEQIYQRLKDILSQQTKPIILAMHFVPHSLFTITHETFKPFNAFLGSQQFHDIFTTFPVTDVVFGHAHRSYGTQVIDGIRYHSRPLGYIREWDLTIEFVNKHSHLNPTGTWNLSKRYNLVKKREDFKQYLRENLTSEFKKSMTIFSLSES</sequence>
<evidence type="ECO:0000259" key="1">
    <source>
        <dbReference type="Pfam" id="PF00149"/>
    </source>
</evidence>
<dbReference type="EMBL" id="JBHSOJ010000016">
    <property type="protein sequence ID" value="MFC5630898.1"/>
    <property type="molecule type" value="Genomic_DNA"/>
</dbReference>
<evidence type="ECO:0000313" key="3">
    <source>
        <dbReference type="Proteomes" id="UP001596110"/>
    </source>
</evidence>
<proteinExistence type="predicted"/>
<reference evidence="3" key="1">
    <citation type="journal article" date="2019" name="Int. J. Syst. Evol. Microbiol.">
        <title>The Global Catalogue of Microorganisms (GCM) 10K type strain sequencing project: providing services to taxonomists for standard genome sequencing and annotation.</title>
        <authorList>
            <consortium name="The Broad Institute Genomics Platform"/>
            <consortium name="The Broad Institute Genome Sequencing Center for Infectious Disease"/>
            <person name="Wu L."/>
            <person name="Ma J."/>
        </authorList>
    </citation>
    <scope>NUCLEOTIDE SEQUENCE [LARGE SCALE GENOMIC DNA]</scope>
    <source>
        <strain evidence="3">DT43</strain>
    </source>
</reference>
<accession>A0ABW0UBF9</accession>
<organism evidence="2 3">
    <name type="scientific">Streptococcus caledonicus</name>
    <dbReference type="NCBI Taxonomy" id="2614158"/>
    <lineage>
        <taxon>Bacteria</taxon>
        <taxon>Bacillati</taxon>
        <taxon>Bacillota</taxon>
        <taxon>Bacilli</taxon>
        <taxon>Lactobacillales</taxon>
        <taxon>Streptococcaceae</taxon>
        <taxon>Streptococcus</taxon>
    </lineage>
</organism>